<dbReference type="InterPro" id="IPR036412">
    <property type="entry name" value="HAD-like_sf"/>
</dbReference>
<keyword evidence="5" id="KW-0378">Hydrolase</keyword>
<keyword evidence="9" id="KW-1185">Reference proteome</keyword>
<reference evidence="8 9" key="1">
    <citation type="journal article" date="2014" name="Int. J. Syst. Evol. Microbiol.">
        <title>Phaeodactylibacter xiamenensis gen. nov., sp. nov., a member of the family Saprospiraceae isolated from the marine alga Phaeodactylum tricornutum.</title>
        <authorList>
            <person name="Chen Z.Jr."/>
            <person name="Lei X."/>
            <person name="Lai Q."/>
            <person name="Li Y."/>
            <person name="Zhang B."/>
            <person name="Zhang J."/>
            <person name="Zhang H."/>
            <person name="Yang L."/>
            <person name="Zheng W."/>
            <person name="Tian Y."/>
            <person name="Yu Z."/>
            <person name="Xu H.Jr."/>
            <person name="Zheng T."/>
        </authorList>
    </citation>
    <scope>NUCLEOTIDE SEQUENCE [LARGE SCALE GENOMIC DNA]</scope>
    <source>
        <strain evidence="8 9">KD52</strain>
    </source>
</reference>
<dbReference type="SFLD" id="SFLDG01138">
    <property type="entry name" value="C1.6.2:_Deoxy-d-mannose-octulo"/>
    <property type="match status" value="1"/>
</dbReference>
<evidence type="ECO:0000256" key="1">
    <source>
        <dbReference type="ARBA" id="ARBA00001946"/>
    </source>
</evidence>
<dbReference type="STRING" id="1524460.IX84_27800"/>
<dbReference type="PIRSF" id="PIRSF006118">
    <property type="entry name" value="KDO8-P_Ptase"/>
    <property type="match status" value="1"/>
</dbReference>
<keyword evidence="6 7" id="KW-0460">Magnesium</keyword>
<dbReference type="Gene3D" id="3.40.50.1000">
    <property type="entry name" value="HAD superfamily/HAD-like"/>
    <property type="match status" value="1"/>
</dbReference>
<name>A0A098RZN8_9BACT</name>
<proteinExistence type="inferred from homology"/>
<comment type="similarity">
    <text evidence="2">Belongs to the KdsC family.</text>
</comment>
<gene>
    <name evidence="8" type="ORF">IX84_27800</name>
</gene>
<dbReference type="PANTHER" id="PTHR21485:SF3">
    <property type="entry name" value="N-ACYLNEURAMINATE CYTIDYLYLTRANSFERASE"/>
    <property type="match status" value="1"/>
</dbReference>
<evidence type="ECO:0000313" key="9">
    <source>
        <dbReference type="Proteomes" id="UP000029736"/>
    </source>
</evidence>
<dbReference type="FunFam" id="3.40.50.1000:FF:000029">
    <property type="entry name" value="3-deoxy-D-manno-octulosonate 8-phosphate phosphatase KdsC"/>
    <property type="match status" value="1"/>
</dbReference>
<dbReference type="PANTHER" id="PTHR21485">
    <property type="entry name" value="HAD SUPERFAMILY MEMBERS CMAS AND KDSC"/>
    <property type="match status" value="1"/>
</dbReference>
<dbReference type="GO" id="GO:0046872">
    <property type="term" value="F:metal ion binding"/>
    <property type="evidence" value="ECO:0007669"/>
    <property type="project" value="UniProtKB-KW"/>
</dbReference>
<dbReference type="AlphaFoldDB" id="A0A098RZN8"/>
<dbReference type="SFLD" id="SFLDS00003">
    <property type="entry name" value="Haloacid_Dehalogenase"/>
    <property type="match status" value="1"/>
</dbReference>
<dbReference type="NCBIfam" id="TIGR01670">
    <property type="entry name" value="KdsC-phosphatas"/>
    <property type="match status" value="1"/>
</dbReference>
<dbReference type="InterPro" id="IPR050793">
    <property type="entry name" value="CMP-NeuNAc_synthase"/>
</dbReference>
<evidence type="ECO:0000256" key="2">
    <source>
        <dbReference type="ARBA" id="ARBA00005893"/>
    </source>
</evidence>
<dbReference type="SFLD" id="SFLDG01136">
    <property type="entry name" value="C1.6:_Phosphoserine_Phosphatas"/>
    <property type="match status" value="1"/>
</dbReference>
<feature type="binding site" evidence="7">
    <location>
        <position position="16"/>
    </location>
    <ligand>
        <name>Mg(2+)</name>
        <dbReference type="ChEBI" id="CHEBI:18420"/>
    </ligand>
</feature>
<feature type="binding site" evidence="7">
    <location>
        <position position="109"/>
    </location>
    <ligand>
        <name>Mg(2+)</name>
        <dbReference type="ChEBI" id="CHEBI:18420"/>
    </ligand>
</feature>
<dbReference type="GO" id="GO:0016788">
    <property type="term" value="F:hydrolase activity, acting on ester bonds"/>
    <property type="evidence" value="ECO:0007669"/>
    <property type="project" value="InterPro"/>
</dbReference>
<protein>
    <submittedName>
        <fullName evidence="8">3-deoxy-D-manno-octulosonate 8-phosphate phosphatase</fullName>
    </submittedName>
</protein>
<dbReference type="RefSeq" id="WP_044228342.1">
    <property type="nucleotide sequence ID" value="NZ_JBKAGJ010000004.1"/>
</dbReference>
<keyword evidence="4 7" id="KW-0479">Metal-binding</keyword>
<comment type="subunit">
    <text evidence="3">Homotetramer.</text>
</comment>
<dbReference type="CDD" id="cd01630">
    <property type="entry name" value="HAD_KDO-like"/>
    <property type="match status" value="1"/>
</dbReference>
<comment type="cofactor">
    <cofactor evidence="1 7">
        <name>Mg(2+)</name>
        <dbReference type="ChEBI" id="CHEBI:18420"/>
    </cofactor>
</comment>
<dbReference type="InterPro" id="IPR023214">
    <property type="entry name" value="HAD_sf"/>
</dbReference>
<dbReference type="EMBL" id="JPOS01000090">
    <property type="protein sequence ID" value="KGE85315.1"/>
    <property type="molecule type" value="Genomic_DNA"/>
</dbReference>
<sequence>MNQLEQFKDIETFIFDVDGVLTNSQVLVTEEGQLLRSMSIRDGYALKTAVRQGFNVAVITGGRSEGVRLRLEGLGIKDIYTGISDKLSAYEDYIDKYGLDERKILYMGDDLPDLPVMRRVWVPTCPIDAQPELFEVATYISPLKGGAGCARDVIEKVLRLNQEWPEE</sequence>
<dbReference type="SUPFAM" id="SSF56784">
    <property type="entry name" value="HAD-like"/>
    <property type="match status" value="1"/>
</dbReference>
<evidence type="ECO:0000256" key="7">
    <source>
        <dbReference type="PIRSR" id="PIRSR006118-2"/>
    </source>
</evidence>
<dbReference type="OrthoDB" id="9805604at2"/>
<organism evidence="8 9">
    <name type="scientific">Phaeodactylibacter xiamenensis</name>
    <dbReference type="NCBI Taxonomy" id="1524460"/>
    <lineage>
        <taxon>Bacteria</taxon>
        <taxon>Pseudomonadati</taxon>
        <taxon>Bacteroidota</taxon>
        <taxon>Saprospiria</taxon>
        <taxon>Saprospirales</taxon>
        <taxon>Haliscomenobacteraceae</taxon>
        <taxon>Phaeodactylibacter</taxon>
    </lineage>
</organism>
<evidence type="ECO:0000313" key="8">
    <source>
        <dbReference type="EMBL" id="KGE85315.1"/>
    </source>
</evidence>
<dbReference type="GO" id="GO:0008781">
    <property type="term" value="F:N-acylneuraminate cytidylyltransferase activity"/>
    <property type="evidence" value="ECO:0007669"/>
    <property type="project" value="TreeGrafter"/>
</dbReference>
<accession>A0A098RZN8</accession>
<dbReference type="Proteomes" id="UP000029736">
    <property type="component" value="Unassembled WGS sequence"/>
</dbReference>
<evidence type="ECO:0000256" key="5">
    <source>
        <dbReference type="ARBA" id="ARBA00022801"/>
    </source>
</evidence>
<evidence type="ECO:0000256" key="6">
    <source>
        <dbReference type="ARBA" id="ARBA00022842"/>
    </source>
</evidence>
<feature type="binding site" evidence="7">
    <location>
        <position position="18"/>
    </location>
    <ligand>
        <name>substrate</name>
    </ligand>
</feature>
<evidence type="ECO:0000256" key="3">
    <source>
        <dbReference type="ARBA" id="ARBA00011881"/>
    </source>
</evidence>
<comment type="caution">
    <text evidence="8">The sequence shown here is derived from an EMBL/GenBank/DDBJ whole genome shotgun (WGS) entry which is preliminary data.</text>
</comment>
<evidence type="ECO:0000256" key="4">
    <source>
        <dbReference type="ARBA" id="ARBA00022723"/>
    </source>
</evidence>
<dbReference type="InterPro" id="IPR010023">
    <property type="entry name" value="KdsC_fam"/>
</dbReference>